<organism evidence="1">
    <name type="scientific">uncultured marine virus</name>
    <dbReference type="NCBI Taxonomy" id="186617"/>
    <lineage>
        <taxon>Viruses</taxon>
        <taxon>environmental samples</taxon>
    </lineage>
</organism>
<dbReference type="InterPro" id="IPR010982">
    <property type="entry name" value="Lambda_DNA-bd_dom_sf"/>
</dbReference>
<dbReference type="SUPFAM" id="SSF47413">
    <property type="entry name" value="lambda repressor-like DNA-binding domains"/>
    <property type="match status" value="1"/>
</dbReference>
<dbReference type="GO" id="GO:0003677">
    <property type="term" value="F:DNA binding"/>
    <property type="evidence" value="ECO:0007669"/>
    <property type="project" value="InterPro"/>
</dbReference>
<name>A0A0F7L6M0_9VIRU</name>
<evidence type="ECO:0000313" key="1">
    <source>
        <dbReference type="EMBL" id="AKH48199.1"/>
    </source>
</evidence>
<accession>A0A0F7L6M0</accession>
<sequence>MRDSPRWSRVAGMDTPQHAQTAAPLALRAWMLAHSVSFPALATLSGVRRQTVYRWVDGSSRPGALARQVIERVTGGHVPSSLWLTADEMRRAKG</sequence>
<protein>
    <submittedName>
        <fullName evidence="1">Uncharacterized protein</fullName>
    </submittedName>
</protein>
<reference evidence="1" key="1">
    <citation type="journal article" date="2015" name="Front. Microbiol.">
        <title>Combining genomic sequencing methods to explore viral diversity and reveal potential virus-host interactions.</title>
        <authorList>
            <person name="Chow C.E."/>
            <person name="Winget D.M."/>
            <person name="White R.A.III."/>
            <person name="Hallam S.J."/>
            <person name="Suttle C.A."/>
        </authorList>
    </citation>
    <scope>NUCLEOTIDE SEQUENCE</scope>
    <source>
        <strain evidence="1">Oxic1_6</strain>
    </source>
</reference>
<dbReference type="EMBL" id="KR029601">
    <property type="protein sequence ID" value="AKH48199.1"/>
    <property type="molecule type" value="Genomic_DNA"/>
</dbReference>
<reference evidence="1" key="2">
    <citation type="submission" date="2015-03" db="EMBL/GenBank/DDBJ databases">
        <authorList>
            <person name="Chow C.-E.T."/>
            <person name="Winget D.M."/>
            <person name="White R.A.III."/>
            <person name="Hallam S.J."/>
            <person name="Suttle C.A."/>
        </authorList>
    </citation>
    <scope>NUCLEOTIDE SEQUENCE</scope>
    <source>
        <strain evidence="1">Oxic1_6</strain>
    </source>
</reference>
<proteinExistence type="predicted"/>